<keyword evidence="2" id="KW-1185">Reference proteome</keyword>
<dbReference type="RefSeq" id="WP_250199810.1">
    <property type="nucleotide sequence ID" value="NZ_CP097636.1"/>
</dbReference>
<evidence type="ECO:0000313" key="1">
    <source>
        <dbReference type="EMBL" id="URI11616.1"/>
    </source>
</evidence>
<accession>A0ABY4SKU0</accession>
<evidence type="ECO:0000313" key="2">
    <source>
        <dbReference type="Proteomes" id="UP001056201"/>
    </source>
</evidence>
<organism evidence="1 2">
    <name type="scientific">Aquincola tertiaricarbonis</name>
    <dbReference type="NCBI Taxonomy" id="391953"/>
    <lineage>
        <taxon>Bacteria</taxon>
        <taxon>Pseudomonadati</taxon>
        <taxon>Pseudomonadota</taxon>
        <taxon>Betaproteobacteria</taxon>
        <taxon>Burkholderiales</taxon>
        <taxon>Sphaerotilaceae</taxon>
        <taxon>Aquincola</taxon>
    </lineage>
</organism>
<gene>
    <name evidence="1" type="ORF">MW290_22010</name>
</gene>
<name>A0ABY4SKU0_AQUTE</name>
<protein>
    <submittedName>
        <fullName evidence="1">Uncharacterized protein</fullName>
    </submittedName>
</protein>
<dbReference type="Proteomes" id="UP001056201">
    <property type="component" value="Chromosome 2"/>
</dbReference>
<sequence length="443" mass="49486">MDFAGPTLEMGRALIAEAHFTQAELEEVLNSEDVRARQALLNQWFPRQPKPHQARSTLANLLSISMLRYGGIIPSVTSGNSLSIPGLPTSRIAIVARTVERRREIAKYLLPSGEAVCAVITEYMIASAGNSAVALSLSTKCMNPSEKAGFVQVTGKKLRAGGKPMRSDFHERSDVVRNLKWLVDSFEAHRHADCNGLQDHLPVMQVGIDLRAINEQYLLIAFRELIGSIPKLSGLNIVPSMIRRSVIVLQTLSSVDGSLSAALANQSKPINKIYNHIFPILVQKDIKMREYINHFETLLLVISAERNDLHGYEETELNARRGTLQQTGFGTLCKNIYGRPGNQGEPCTEPRCAVDMCPQMDIRLHPSNVALLLAWKEALIEAEPEWERDRAERWNEIWLPFLCLINVVQEKSSRGALLAAWDAGTEFLYQLKSQPGFKGPRLW</sequence>
<dbReference type="EMBL" id="CP097636">
    <property type="protein sequence ID" value="URI11616.1"/>
    <property type="molecule type" value="Genomic_DNA"/>
</dbReference>
<reference evidence="1" key="1">
    <citation type="submission" date="2022-05" db="EMBL/GenBank/DDBJ databases">
        <title>An RpoN-dependent PEP-CTERM gene is involved in floc formation of an Aquincola tertiaricarbonis strain.</title>
        <authorList>
            <person name="Qiu D."/>
            <person name="Xia M."/>
        </authorList>
    </citation>
    <scope>NUCLEOTIDE SEQUENCE</scope>
    <source>
        <strain evidence="1">RN12</strain>
    </source>
</reference>
<proteinExistence type="predicted"/>